<dbReference type="PROSITE" id="PS51257">
    <property type="entry name" value="PROKAR_LIPOPROTEIN"/>
    <property type="match status" value="1"/>
</dbReference>
<proteinExistence type="predicted"/>
<dbReference type="AlphaFoldDB" id="X5E583"/>
<dbReference type="Proteomes" id="UP000023703">
    <property type="component" value="Chromosome"/>
</dbReference>
<feature type="compositionally biased region" description="Low complexity" evidence="1">
    <location>
        <begin position="34"/>
        <end position="60"/>
    </location>
</feature>
<accession>X5E583</accession>
<dbReference type="STRING" id="1404245.CGLY_00935"/>
<dbReference type="EMBL" id="CP006842">
    <property type="protein sequence ID" value="AHW62635.1"/>
    <property type="molecule type" value="Genomic_DNA"/>
</dbReference>
<dbReference type="KEGG" id="cgy:CGLY_00935"/>
<keyword evidence="4" id="KW-1185">Reference proteome</keyword>
<evidence type="ECO:0000313" key="3">
    <source>
        <dbReference type="EMBL" id="AHW62635.1"/>
    </source>
</evidence>
<feature type="chain" id="PRO_5038965835" evidence="2">
    <location>
        <begin position="25"/>
        <end position="206"/>
    </location>
</feature>
<dbReference type="HOGENOM" id="CLU_1330083_0_0_11"/>
<evidence type="ECO:0000256" key="1">
    <source>
        <dbReference type="SAM" id="MobiDB-lite"/>
    </source>
</evidence>
<protein>
    <submittedName>
        <fullName evidence="3">Putative secreted protein</fullName>
    </submittedName>
</protein>
<gene>
    <name evidence="3" type="ORF">CGLY_00935</name>
</gene>
<evidence type="ECO:0000313" key="4">
    <source>
        <dbReference type="Proteomes" id="UP000023703"/>
    </source>
</evidence>
<evidence type="ECO:0000256" key="2">
    <source>
        <dbReference type="SAM" id="SignalP"/>
    </source>
</evidence>
<organism evidence="3 4">
    <name type="scientific">Corynebacterium glyciniphilum AJ 3170</name>
    <dbReference type="NCBI Taxonomy" id="1404245"/>
    <lineage>
        <taxon>Bacteria</taxon>
        <taxon>Bacillati</taxon>
        <taxon>Actinomycetota</taxon>
        <taxon>Actinomycetes</taxon>
        <taxon>Mycobacteriales</taxon>
        <taxon>Corynebacteriaceae</taxon>
        <taxon>Corynebacterium</taxon>
    </lineage>
</organism>
<feature type="signal peptide" evidence="2">
    <location>
        <begin position="1"/>
        <end position="24"/>
    </location>
</feature>
<feature type="region of interest" description="Disordered" evidence="1">
    <location>
        <begin position="26"/>
        <end position="71"/>
    </location>
</feature>
<name>X5E583_9CORY</name>
<keyword evidence="2" id="KW-0732">Signal</keyword>
<reference evidence="3 4" key="1">
    <citation type="journal article" date="2015" name="Int. J. Syst. Evol. Microbiol.">
        <title>Revisiting Corynebacterium glyciniphilum (ex Kubota et al., 1972) sp. nov., nom. rev., isolated from putrefied banana.</title>
        <authorList>
            <person name="Al-Dilaimi A."/>
            <person name="Bednarz H."/>
            <person name="Lomker A."/>
            <person name="Niehaus K."/>
            <person name="Kalinowski J."/>
            <person name="Ruckert C."/>
        </authorList>
    </citation>
    <scope>NUCLEOTIDE SEQUENCE [LARGE SCALE GENOMIC DNA]</scope>
    <source>
        <strain evidence="3">AJ 3170</strain>
    </source>
</reference>
<sequence>MKLMSPARVGVSLMVIGTVGALSACGGNGEAEESSAAPEALGASASESATASQPPASPTTEDPEHYAVDDGGYMFTLPDGGVCSIDGALNDEVGSDFTCLLTLDEPMKDEDGEPTSGIEYRDNMFTPSAALADPQLQKKFTDSDAEPLGPQSELTVGGYRATVETEDEYGFGGKAGGDFFVAVQHVTRFWTPRPDWVPEPNFPPIG</sequence>
<dbReference type="eggNOG" id="ENOG5031JTT">
    <property type="taxonomic scope" value="Bacteria"/>
</dbReference>